<reference evidence="4 5" key="1">
    <citation type="journal article" date="2012" name="Plant Cell">
        <title>Genome comparison of barley and maize smut fungi reveals targeted loss of RNA silencing components and species-specific presence of transposable elements.</title>
        <authorList>
            <person name="Laurie J.D."/>
            <person name="Ali S."/>
            <person name="Linning R."/>
            <person name="Mannhaupt G."/>
            <person name="Wong P."/>
            <person name="Gueldener U."/>
            <person name="Muensterkoetter M."/>
            <person name="Moore R."/>
            <person name="Kahmann R."/>
            <person name="Bakkeren G."/>
            <person name="Schirawski J."/>
        </authorList>
    </citation>
    <scope>NUCLEOTIDE SEQUENCE [LARGE SCALE GENOMIC DNA]</scope>
    <source>
        <strain evidence="5">Uh4875-4</strain>
    </source>
</reference>
<dbReference type="InterPro" id="IPR001878">
    <property type="entry name" value="Znf_CCHC"/>
</dbReference>
<protein>
    <submittedName>
        <fullName evidence="4">Related to retrotransposon nucleocapsid protein</fullName>
    </submittedName>
</protein>
<evidence type="ECO:0000256" key="1">
    <source>
        <dbReference type="ARBA" id="ARBA00022664"/>
    </source>
</evidence>
<dbReference type="EMBL" id="CAGI01000133">
    <property type="protein sequence ID" value="CCF48316.1"/>
    <property type="molecule type" value="Genomic_DNA"/>
</dbReference>
<accession>I2FN23</accession>
<feature type="region of interest" description="Disordered" evidence="2">
    <location>
        <begin position="228"/>
        <end position="282"/>
    </location>
</feature>
<dbReference type="GO" id="GO:0003676">
    <property type="term" value="F:nucleic acid binding"/>
    <property type="evidence" value="ECO:0007669"/>
    <property type="project" value="InterPro"/>
</dbReference>
<dbReference type="SUPFAM" id="SSF57756">
    <property type="entry name" value="Retrovirus zinc finger-like domains"/>
    <property type="match status" value="1"/>
</dbReference>
<dbReference type="Proteomes" id="UP000006174">
    <property type="component" value="Unassembled WGS sequence"/>
</dbReference>
<dbReference type="Gene3D" id="4.10.60.10">
    <property type="entry name" value="Zinc finger, CCHC-type"/>
    <property type="match status" value="1"/>
</dbReference>
<dbReference type="GO" id="GO:0006397">
    <property type="term" value="P:mRNA processing"/>
    <property type="evidence" value="ECO:0007669"/>
    <property type="project" value="UniProtKB-KW"/>
</dbReference>
<evidence type="ECO:0000313" key="4">
    <source>
        <dbReference type="EMBL" id="CCF48316.1"/>
    </source>
</evidence>
<dbReference type="GO" id="GO:0008270">
    <property type="term" value="F:zinc ion binding"/>
    <property type="evidence" value="ECO:0007669"/>
    <property type="project" value="InterPro"/>
</dbReference>
<dbReference type="SMART" id="SM00343">
    <property type="entry name" value="ZnF_C2HC"/>
    <property type="match status" value="1"/>
</dbReference>
<keyword evidence="1" id="KW-0507">mRNA processing</keyword>
<comment type="caution">
    <text evidence="4">The sequence shown here is derived from an EMBL/GenBank/DDBJ whole genome shotgun (WGS) entry which is preliminary data.</text>
</comment>
<evidence type="ECO:0000259" key="3">
    <source>
        <dbReference type="SMART" id="SM00343"/>
    </source>
</evidence>
<dbReference type="InterPro" id="IPR036875">
    <property type="entry name" value="Znf_CCHC_sf"/>
</dbReference>
<dbReference type="AlphaFoldDB" id="I2FN23"/>
<keyword evidence="5" id="KW-1185">Reference proteome</keyword>
<evidence type="ECO:0000256" key="2">
    <source>
        <dbReference type="SAM" id="MobiDB-lite"/>
    </source>
</evidence>
<sequence>MINHMGAQLEGNAHEWWTLKLQIDRAREGRLFNNWHYFTECLSEQFNPQNARMEAYNKLLALWLTSDVPGAATCHIEHFRDLEGQVNLDDNELVIDLFQGSLTCSLQEKFEQNPPVKRWEWYREVEEIDRQRMLLQQSSARHPNATLLQPNPGTQSMPPTCSSWPTNHLLPHQLIQGQRQGSPALANSSTCHLCKGIRHWARDCPSKKVDSLGPWPMGPKVMVTTEDPFEEGATDSGDGHMGSPEMGEPEGLDFSQYQPPMDTNHEEVQDDDDEGNDSGVMN</sequence>
<name>I2FN23_USTHO</name>
<organism evidence="4 5">
    <name type="scientific">Ustilago hordei</name>
    <name type="common">Barley covered smut fungus</name>
    <dbReference type="NCBI Taxonomy" id="120017"/>
    <lineage>
        <taxon>Eukaryota</taxon>
        <taxon>Fungi</taxon>
        <taxon>Dikarya</taxon>
        <taxon>Basidiomycota</taxon>
        <taxon>Ustilaginomycotina</taxon>
        <taxon>Ustilaginomycetes</taxon>
        <taxon>Ustilaginales</taxon>
        <taxon>Ustilaginaceae</taxon>
        <taxon>Ustilago</taxon>
    </lineage>
</organism>
<dbReference type="HOGENOM" id="CLU_987637_0_0_1"/>
<feature type="domain" description="CCHC-type" evidence="3">
    <location>
        <begin position="190"/>
        <end position="206"/>
    </location>
</feature>
<evidence type="ECO:0000313" key="5">
    <source>
        <dbReference type="Proteomes" id="UP000006174"/>
    </source>
</evidence>
<gene>
    <name evidence="4" type="ORF">UHOR_13118</name>
</gene>
<proteinExistence type="predicted"/>